<evidence type="ECO:0000256" key="2">
    <source>
        <dbReference type="SAM" id="SignalP"/>
    </source>
</evidence>
<dbReference type="PROSITE" id="PS51318">
    <property type="entry name" value="TAT"/>
    <property type="match status" value="1"/>
</dbReference>
<feature type="chain" id="PRO_5047098796" evidence="2">
    <location>
        <begin position="34"/>
        <end position="203"/>
    </location>
</feature>
<keyword evidence="4" id="KW-1185">Reference proteome</keyword>
<reference evidence="3 4" key="1">
    <citation type="submission" date="2023-04" db="EMBL/GenBank/DDBJ databases">
        <title>Forest soil microbial communities from Buena Vista Peninsula, Colon Province, Panama.</title>
        <authorList>
            <person name="Bouskill N."/>
        </authorList>
    </citation>
    <scope>NUCLEOTIDE SEQUENCE [LARGE SCALE GENOMIC DNA]</scope>
    <source>
        <strain evidence="3 4">GGS1</strain>
    </source>
</reference>
<name>A0ABT6M2D5_9ACTN</name>
<proteinExistence type="predicted"/>
<feature type="signal peptide" evidence="2">
    <location>
        <begin position="1"/>
        <end position="33"/>
    </location>
</feature>
<evidence type="ECO:0000256" key="1">
    <source>
        <dbReference type="SAM" id="MobiDB-lite"/>
    </source>
</evidence>
<comment type="caution">
    <text evidence="3">The sequence shown here is derived from an EMBL/GenBank/DDBJ whole genome shotgun (WGS) entry which is preliminary data.</text>
</comment>
<dbReference type="InterPro" id="IPR006311">
    <property type="entry name" value="TAT_signal"/>
</dbReference>
<evidence type="ECO:0000313" key="3">
    <source>
        <dbReference type="EMBL" id="MDH6222711.1"/>
    </source>
</evidence>
<keyword evidence="2" id="KW-0732">Signal</keyword>
<feature type="compositionally biased region" description="Low complexity" evidence="1">
    <location>
        <begin position="43"/>
        <end position="58"/>
    </location>
</feature>
<feature type="region of interest" description="Disordered" evidence="1">
    <location>
        <begin position="39"/>
        <end position="62"/>
    </location>
</feature>
<gene>
    <name evidence="3" type="ORF">M2283_010063</name>
</gene>
<accession>A0ABT6M2D5</accession>
<sequence length="203" mass="21614">MTHEHRSPMSFAIRNHNRRAALSALVLAALAMAAGCSSGNQDTAAASPTPSSAEPSKTVSADEAQARKDVLAAYQGMTEERVAAYAKASLAGSRITKYATGAALRDVKDAVFVNMRNGIVVKGEPQVIASQHDVSLGSGGGTARRATLRVCFDTNTWDPVDKKTGKSVAPPGQVKRYTITAHLQKQSSQWRVTDEKADKERTC</sequence>
<protein>
    <submittedName>
        <fullName evidence="3">Membrane protein</fullName>
    </submittedName>
</protein>
<evidence type="ECO:0000313" key="4">
    <source>
        <dbReference type="Proteomes" id="UP001160499"/>
    </source>
</evidence>
<dbReference type="EMBL" id="JARXVH010000041">
    <property type="protein sequence ID" value="MDH6222711.1"/>
    <property type="molecule type" value="Genomic_DNA"/>
</dbReference>
<dbReference type="Proteomes" id="UP001160499">
    <property type="component" value="Unassembled WGS sequence"/>
</dbReference>
<organism evidence="3 4">
    <name type="scientific">Streptomyces pseudovenezuelae</name>
    <dbReference type="NCBI Taxonomy" id="67350"/>
    <lineage>
        <taxon>Bacteria</taxon>
        <taxon>Bacillati</taxon>
        <taxon>Actinomycetota</taxon>
        <taxon>Actinomycetes</taxon>
        <taxon>Kitasatosporales</taxon>
        <taxon>Streptomycetaceae</taxon>
        <taxon>Streptomyces</taxon>
        <taxon>Streptomyces aurantiacus group</taxon>
    </lineage>
</organism>